<dbReference type="SUPFAM" id="SSF52047">
    <property type="entry name" value="RNI-like"/>
    <property type="match status" value="1"/>
</dbReference>
<reference evidence="1" key="1">
    <citation type="journal article" date="2020" name="Fungal Divers.">
        <title>Resolving the Mortierellaceae phylogeny through synthesis of multi-gene phylogenetics and phylogenomics.</title>
        <authorList>
            <person name="Vandepol N."/>
            <person name="Liber J."/>
            <person name="Desiro A."/>
            <person name="Na H."/>
            <person name="Kennedy M."/>
            <person name="Barry K."/>
            <person name="Grigoriev I.V."/>
            <person name="Miller A.N."/>
            <person name="O'Donnell K."/>
            <person name="Stajich J.E."/>
            <person name="Bonito G."/>
        </authorList>
    </citation>
    <scope>NUCLEOTIDE SEQUENCE</scope>
    <source>
        <strain evidence="1">KOD1015</strain>
    </source>
</reference>
<accession>A0A9P6FM94</accession>
<evidence type="ECO:0000313" key="2">
    <source>
        <dbReference type="Proteomes" id="UP000780801"/>
    </source>
</evidence>
<dbReference type="AlphaFoldDB" id="A0A9P6FM94"/>
<dbReference type="Proteomes" id="UP000780801">
    <property type="component" value="Unassembled WGS sequence"/>
</dbReference>
<dbReference type="InterPro" id="IPR032675">
    <property type="entry name" value="LRR_dom_sf"/>
</dbReference>
<evidence type="ECO:0000313" key="1">
    <source>
        <dbReference type="EMBL" id="KAF9577265.1"/>
    </source>
</evidence>
<protein>
    <submittedName>
        <fullName evidence="1">Uncharacterized protein</fullName>
    </submittedName>
</protein>
<keyword evidence="2" id="KW-1185">Reference proteome</keyword>
<organism evidence="1 2">
    <name type="scientific">Lunasporangiospora selenospora</name>
    <dbReference type="NCBI Taxonomy" id="979761"/>
    <lineage>
        <taxon>Eukaryota</taxon>
        <taxon>Fungi</taxon>
        <taxon>Fungi incertae sedis</taxon>
        <taxon>Mucoromycota</taxon>
        <taxon>Mortierellomycotina</taxon>
        <taxon>Mortierellomycetes</taxon>
        <taxon>Mortierellales</taxon>
        <taxon>Mortierellaceae</taxon>
        <taxon>Lunasporangiospora</taxon>
    </lineage>
</organism>
<name>A0A9P6FM94_9FUNG</name>
<comment type="caution">
    <text evidence="1">The sequence shown here is derived from an EMBL/GenBank/DDBJ whole genome shotgun (WGS) entry which is preliminary data.</text>
</comment>
<proteinExistence type="predicted"/>
<gene>
    <name evidence="1" type="ORF">BGW38_007644</name>
</gene>
<feature type="non-terminal residue" evidence="1">
    <location>
        <position position="114"/>
    </location>
</feature>
<dbReference type="Gene3D" id="3.80.10.10">
    <property type="entry name" value="Ribonuclease Inhibitor"/>
    <property type="match status" value="1"/>
</dbReference>
<sequence length="114" mass="12945">MLAHTPNLIDLEATWISADLLESVVQLKRLERLSIPRLQGYHDYSHFFSPSFRGSSRITHLNMADTDILTDETLYQITRACPYIQVLIVSGNRCLTEEGLLRWCDHLDAASPAS</sequence>
<dbReference type="OrthoDB" id="550575at2759"/>
<dbReference type="EMBL" id="JAABOA010005068">
    <property type="protein sequence ID" value="KAF9577265.1"/>
    <property type="molecule type" value="Genomic_DNA"/>
</dbReference>